<comment type="similarity">
    <text evidence="1 2">Belongs to the UPF0235 family.</text>
</comment>
<evidence type="ECO:0000313" key="4">
    <source>
        <dbReference type="Proteomes" id="UP000003688"/>
    </source>
</evidence>
<dbReference type="RefSeq" id="WP_007415597.1">
    <property type="nucleotide sequence ID" value="NZ_ABOX02000017.1"/>
</dbReference>
<dbReference type="STRING" id="320771.Cflav_PD3385"/>
<dbReference type="SUPFAM" id="SSF69786">
    <property type="entry name" value="YggU-like"/>
    <property type="match status" value="1"/>
</dbReference>
<comment type="caution">
    <text evidence="3">The sequence shown here is derived from an EMBL/GenBank/DDBJ whole genome shotgun (WGS) entry which is preliminary data.</text>
</comment>
<evidence type="ECO:0000256" key="2">
    <source>
        <dbReference type="HAMAP-Rule" id="MF_00634"/>
    </source>
</evidence>
<name>B9XIF4_PEDPL</name>
<dbReference type="OrthoDB" id="9800587at2"/>
<dbReference type="Gene3D" id="3.30.1200.10">
    <property type="entry name" value="YggU-like"/>
    <property type="match status" value="1"/>
</dbReference>
<keyword evidence="4" id="KW-1185">Reference proteome</keyword>
<dbReference type="NCBIfam" id="TIGR00251">
    <property type="entry name" value="DUF167 family protein"/>
    <property type="match status" value="1"/>
</dbReference>
<dbReference type="SMART" id="SM01152">
    <property type="entry name" value="DUF167"/>
    <property type="match status" value="1"/>
</dbReference>
<dbReference type="InterPro" id="IPR003746">
    <property type="entry name" value="DUF167"/>
</dbReference>
<proteinExistence type="inferred from homology"/>
<evidence type="ECO:0000256" key="1">
    <source>
        <dbReference type="ARBA" id="ARBA00010364"/>
    </source>
</evidence>
<dbReference type="InterPro" id="IPR036591">
    <property type="entry name" value="YggU-like_sf"/>
</dbReference>
<dbReference type="PANTHER" id="PTHR13420:SF7">
    <property type="entry name" value="UPF0235 PROTEIN C15ORF40"/>
    <property type="match status" value="1"/>
</dbReference>
<dbReference type="AlphaFoldDB" id="B9XIF4"/>
<reference evidence="3 4" key="1">
    <citation type="journal article" date="2011" name="J. Bacteriol.">
        <title>Genome sequence of 'Pedosphaera parvula' Ellin514, an aerobic Verrucomicrobial isolate from pasture soil.</title>
        <authorList>
            <person name="Kant R."/>
            <person name="van Passel M.W."/>
            <person name="Sangwan P."/>
            <person name="Palva A."/>
            <person name="Lucas S."/>
            <person name="Copeland A."/>
            <person name="Lapidus A."/>
            <person name="Glavina Del Rio T."/>
            <person name="Dalin E."/>
            <person name="Tice H."/>
            <person name="Bruce D."/>
            <person name="Goodwin L."/>
            <person name="Pitluck S."/>
            <person name="Chertkov O."/>
            <person name="Larimer F.W."/>
            <person name="Land M.L."/>
            <person name="Hauser L."/>
            <person name="Brettin T.S."/>
            <person name="Detter J.C."/>
            <person name="Han S."/>
            <person name="de Vos W.M."/>
            <person name="Janssen P.H."/>
            <person name="Smidt H."/>
        </authorList>
    </citation>
    <scope>NUCLEOTIDE SEQUENCE [LARGE SCALE GENOMIC DNA]</scope>
    <source>
        <strain evidence="3 4">Ellin514</strain>
    </source>
</reference>
<sequence length="100" mass="10853">MTTPGFLRILPDGLLLSIKLQPRASANQIGEPLGNELRIKVTAPPVDAAANEALLRLLADILKCPRGKVELVRGHTSRHKVIKLHGLEANAVLTRLISHD</sequence>
<accession>B9XIF4</accession>
<organism evidence="3 4">
    <name type="scientific">Pedosphaera parvula (strain Ellin514)</name>
    <dbReference type="NCBI Taxonomy" id="320771"/>
    <lineage>
        <taxon>Bacteria</taxon>
        <taxon>Pseudomonadati</taxon>
        <taxon>Verrucomicrobiota</taxon>
        <taxon>Pedosphaerae</taxon>
        <taxon>Pedosphaerales</taxon>
        <taxon>Pedosphaeraceae</taxon>
        <taxon>Pedosphaera</taxon>
    </lineage>
</organism>
<dbReference type="EMBL" id="ABOX02000017">
    <property type="protein sequence ID" value="EEF60415.1"/>
    <property type="molecule type" value="Genomic_DNA"/>
</dbReference>
<protein>
    <recommendedName>
        <fullName evidence="2">UPF0235 protein Cflav_PD3385</fullName>
    </recommendedName>
</protein>
<dbReference type="HAMAP" id="MF_00634">
    <property type="entry name" value="UPF0235"/>
    <property type="match status" value="1"/>
</dbReference>
<evidence type="ECO:0000313" key="3">
    <source>
        <dbReference type="EMBL" id="EEF60415.1"/>
    </source>
</evidence>
<dbReference type="GO" id="GO:0005737">
    <property type="term" value="C:cytoplasm"/>
    <property type="evidence" value="ECO:0007669"/>
    <property type="project" value="TreeGrafter"/>
</dbReference>
<gene>
    <name evidence="3" type="ORF">Cflav_PD3385</name>
</gene>
<dbReference type="PANTHER" id="PTHR13420">
    <property type="entry name" value="UPF0235 PROTEIN C15ORF40"/>
    <property type="match status" value="1"/>
</dbReference>
<dbReference type="Pfam" id="PF02594">
    <property type="entry name" value="DUF167"/>
    <property type="match status" value="1"/>
</dbReference>
<dbReference type="Proteomes" id="UP000003688">
    <property type="component" value="Unassembled WGS sequence"/>
</dbReference>